<dbReference type="GO" id="GO:0000155">
    <property type="term" value="F:phosphorelay sensor kinase activity"/>
    <property type="evidence" value="ECO:0007669"/>
    <property type="project" value="InterPro"/>
</dbReference>
<evidence type="ECO:0000256" key="2">
    <source>
        <dbReference type="ARBA" id="ARBA00022475"/>
    </source>
</evidence>
<keyword evidence="2" id="KW-1003">Cell membrane</keyword>
<protein>
    <submittedName>
        <fullName evidence="11">Two-component system, sensor histidine kinase YesM</fullName>
    </submittedName>
</protein>
<dbReference type="GO" id="GO:0005886">
    <property type="term" value="C:plasma membrane"/>
    <property type="evidence" value="ECO:0007669"/>
    <property type="project" value="UniProtKB-SubCell"/>
</dbReference>
<evidence type="ECO:0000256" key="5">
    <source>
        <dbReference type="ARBA" id="ARBA00022692"/>
    </source>
</evidence>
<dbReference type="Proteomes" id="UP000199659">
    <property type="component" value="Unassembled WGS sequence"/>
</dbReference>
<proteinExistence type="predicted"/>
<dbReference type="SMART" id="SM00387">
    <property type="entry name" value="HATPase_c"/>
    <property type="match status" value="1"/>
</dbReference>
<dbReference type="PANTHER" id="PTHR34220:SF7">
    <property type="entry name" value="SENSOR HISTIDINE KINASE YPDA"/>
    <property type="match status" value="1"/>
</dbReference>
<evidence type="ECO:0000256" key="1">
    <source>
        <dbReference type="ARBA" id="ARBA00004651"/>
    </source>
</evidence>
<evidence type="ECO:0000259" key="10">
    <source>
        <dbReference type="PROSITE" id="PS50885"/>
    </source>
</evidence>
<dbReference type="Pfam" id="PF02743">
    <property type="entry name" value="dCache_1"/>
    <property type="match status" value="1"/>
</dbReference>
<feature type="transmembrane region" description="Helical" evidence="9">
    <location>
        <begin position="21"/>
        <end position="41"/>
    </location>
</feature>
<reference evidence="11 12" key="1">
    <citation type="submission" date="2016-10" db="EMBL/GenBank/DDBJ databases">
        <authorList>
            <person name="de Groot N.N."/>
        </authorList>
    </citation>
    <scope>NUCLEOTIDE SEQUENCE [LARGE SCALE GENOMIC DNA]</scope>
    <source>
        <strain evidence="11 12">743A</strain>
    </source>
</reference>
<dbReference type="Gene3D" id="3.30.565.10">
    <property type="entry name" value="Histidine kinase-like ATPase, C-terminal domain"/>
    <property type="match status" value="1"/>
</dbReference>
<dbReference type="Gene3D" id="3.30.450.20">
    <property type="entry name" value="PAS domain"/>
    <property type="match status" value="2"/>
</dbReference>
<dbReference type="SUPFAM" id="SSF55874">
    <property type="entry name" value="ATPase domain of HSP90 chaperone/DNA topoisomerase II/histidine kinase"/>
    <property type="match status" value="1"/>
</dbReference>
<evidence type="ECO:0000313" key="12">
    <source>
        <dbReference type="Proteomes" id="UP000199659"/>
    </source>
</evidence>
<dbReference type="Pfam" id="PF06580">
    <property type="entry name" value="His_kinase"/>
    <property type="match status" value="1"/>
</dbReference>
<dbReference type="Pfam" id="PF02518">
    <property type="entry name" value="HATPase_c"/>
    <property type="match status" value="1"/>
</dbReference>
<dbReference type="SUPFAM" id="SSF158472">
    <property type="entry name" value="HAMP domain-like"/>
    <property type="match status" value="1"/>
</dbReference>
<dbReference type="AlphaFoldDB" id="A0A1I6IPZ7"/>
<evidence type="ECO:0000256" key="9">
    <source>
        <dbReference type="SAM" id="Phobius"/>
    </source>
</evidence>
<feature type="domain" description="HAMP" evidence="10">
    <location>
        <begin position="319"/>
        <end position="371"/>
    </location>
</feature>
<evidence type="ECO:0000256" key="6">
    <source>
        <dbReference type="ARBA" id="ARBA00022777"/>
    </source>
</evidence>
<dbReference type="EMBL" id="FOYZ01000003">
    <property type="protein sequence ID" value="SFR68825.1"/>
    <property type="molecule type" value="Genomic_DNA"/>
</dbReference>
<evidence type="ECO:0000256" key="4">
    <source>
        <dbReference type="ARBA" id="ARBA00022679"/>
    </source>
</evidence>
<evidence type="ECO:0000256" key="7">
    <source>
        <dbReference type="ARBA" id="ARBA00022989"/>
    </source>
</evidence>
<dbReference type="RefSeq" id="WP_242940461.1">
    <property type="nucleotide sequence ID" value="NZ_FOYZ01000003.1"/>
</dbReference>
<name>A0A1I6IPZ7_9FIRM</name>
<dbReference type="InterPro" id="IPR010559">
    <property type="entry name" value="Sig_transdc_His_kin_internal"/>
</dbReference>
<organism evidence="11 12">
    <name type="scientific">Anaeromicropila populeti</name>
    <dbReference type="NCBI Taxonomy" id="37658"/>
    <lineage>
        <taxon>Bacteria</taxon>
        <taxon>Bacillati</taxon>
        <taxon>Bacillota</taxon>
        <taxon>Clostridia</taxon>
        <taxon>Lachnospirales</taxon>
        <taxon>Lachnospiraceae</taxon>
        <taxon>Anaeromicropila</taxon>
    </lineage>
</organism>
<keyword evidence="6 11" id="KW-0418">Kinase</keyword>
<dbReference type="SMART" id="SM00304">
    <property type="entry name" value="HAMP"/>
    <property type="match status" value="1"/>
</dbReference>
<feature type="transmembrane region" description="Helical" evidence="9">
    <location>
        <begin position="295"/>
        <end position="317"/>
    </location>
</feature>
<dbReference type="STRING" id="37658.SAMN05661086_01014"/>
<evidence type="ECO:0000256" key="3">
    <source>
        <dbReference type="ARBA" id="ARBA00022553"/>
    </source>
</evidence>
<dbReference type="InterPro" id="IPR036890">
    <property type="entry name" value="HATPase_C_sf"/>
</dbReference>
<dbReference type="CDD" id="cd06225">
    <property type="entry name" value="HAMP"/>
    <property type="match status" value="1"/>
</dbReference>
<evidence type="ECO:0000256" key="8">
    <source>
        <dbReference type="ARBA" id="ARBA00023136"/>
    </source>
</evidence>
<dbReference type="InterPro" id="IPR003594">
    <property type="entry name" value="HATPase_dom"/>
</dbReference>
<comment type="subcellular location">
    <subcellularLocation>
        <location evidence="1">Cell membrane</location>
        <topology evidence="1">Multi-pass membrane protein</topology>
    </subcellularLocation>
</comment>
<sequence>MKKTLVEKIRKYRKTLLIKRKLLFINMIIAILPVTIFGILMTKVYRDTVNKRTRQSVEDSSTVIADRITRVLKDTENCSNYLTVNINKVMENKDINREMSLAEQKAITNELYVAKIVFDEIESIAFISNNGTVFVSDNTIQININEILQSSHLKKLKETSGKPIWFPCETRNFFVQDTTEPVLSLGKKVVKITTGETLGYIFVNVDLRAIGTILSNQLINYRLVDKNEMVISSVTSSEYIDEEEVTELLRQGEMEQITRYNGRSYYISNYEIADYGWSLAGVTDLNEFSVEAKKLLYMAIIIIIAVMVLEILLSYYLSKIITNPLQKLKAGAEEIAGGNMNLRLDFKSEDEIGQLGNSFNYMTEQVQELLVKVDYEAGKKQEYELSLLHEQIKPHFLYNSLDIILKLSDMNRNREARRAIRRLADYYRNSLSDSKKIITISREVKIVEDYLELQRIRYQDIFSYEVDLDESIMNMLIPKLTLQPLIENAIYHGLKYKEEMGLLRVTGNRTERGIVLSVEDNGAGMSPEISQSILTNQPDGHFGVYSVNHRIKLFFGEQYGMAIQSKTGEGTIISILLPAKESMEDGN</sequence>
<keyword evidence="3" id="KW-0597">Phosphoprotein</keyword>
<keyword evidence="5 9" id="KW-0812">Transmembrane</keyword>
<dbReference type="PANTHER" id="PTHR34220">
    <property type="entry name" value="SENSOR HISTIDINE KINASE YPDA"/>
    <property type="match status" value="1"/>
</dbReference>
<keyword evidence="4" id="KW-0808">Transferase</keyword>
<keyword evidence="7 9" id="KW-1133">Transmembrane helix</keyword>
<keyword evidence="8 9" id="KW-0472">Membrane</keyword>
<gene>
    <name evidence="11" type="ORF">SAMN05661086_01014</name>
</gene>
<dbReference type="PROSITE" id="PS50885">
    <property type="entry name" value="HAMP"/>
    <property type="match status" value="1"/>
</dbReference>
<accession>A0A1I6IPZ7</accession>
<dbReference type="InterPro" id="IPR050640">
    <property type="entry name" value="Bact_2-comp_sensor_kinase"/>
</dbReference>
<dbReference type="Gene3D" id="6.10.340.10">
    <property type="match status" value="1"/>
</dbReference>
<evidence type="ECO:0000313" key="11">
    <source>
        <dbReference type="EMBL" id="SFR68825.1"/>
    </source>
</evidence>
<dbReference type="InterPro" id="IPR003660">
    <property type="entry name" value="HAMP_dom"/>
</dbReference>
<keyword evidence="12" id="KW-1185">Reference proteome</keyword>
<dbReference type="InterPro" id="IPR033479">
    <property type="entry name" value="dCache_1"/>
</dbReference>
<dbReference type="Pfam" id="PF00672">
    <property type="entry name" value="HAMP"/>
    <property type="match status" value="1"/>
</dbReference>